<accession>A0ABX0E830</accession>
<reference evidence="9 10" key="1">
    <citation type="submission" date="2020-02" db="EMBL/GenBank/DDBJ databases">
        <title>Whole-genome analyses of novel actinobacteria.</title>
        <authorList>
            <person name="Sahin N."/>
            <person name="Tokatli A."/>
        </authorList>
    </citation>
    <scope>NUCLEOTIDE SEQUENCE [LARGE SCALE GENOMIC DNA]</scope>
    <source>
        <strain evidence="9 10">YC419</strain>
    </source>
</reference>
<dbReference type="PANTHER" id="PTHR48086:SF8">
    <property type="entry name" value="MONOCARBOXYLIC ACID PERMEASE"/>
    <property type="match status" value="1"/>
</dbReference>
<feature type="transmembrane region" description="Helical" evidence="8">
    <location>
        <begin position="125"/>
        <end position="146"/>
    </location>
</feature>
<dbReference type="InterPro" id="IPR001734">
    <property type="entry name" value="Na/solute_symporter"/>
</dbReference>
<dbReference type="Pfam" id="PF00474">
    <property type="entry name" value="SSF"/>
    <property type="match status" value="1"/>
</dbReference>
<comment type="subcellular location">
    <subcellularLocation>
        <location evidence="1">Membrane</location>
        <topology evidence="1">Multi-pass membrane protein</topology>
    </subcellularLocation>
</comment>
<keyword evidence="4 8" id="KW-0812">Transmembrane</keyword>
<evidence type="ECO:0000256" key="8">
    <source>
        <dbReference type="SAM" id="Phobius"/>
    </source>
</evidence>
<feature type="transmembrane region" description="Helical" evidence="8">
    <location>
        <begin position="246"/>
        <end position="270"/>
    </location>
</feature>
<dbReference type="InterPro" id="IPR038377">
    <property type="entry name" value="Na/Glc_symporter_sf"/>
</dbReference>
<evidence type="ECO:0000313" key="10">
    <source>
        <dbReference type="Proteomes" id="UP001518140"/>
    </source>
</evidence>
<comment type="similarity">
    <text evidence="2 7">Belongs to the sodium:solute symporter (SSF) (TC 2.A.21) family.</text>
</comment>
<feature type="transmembrane region" description="Helical" evidence="8">
    <location>
        <begin position="282"/>
        <end position="304"/>
    </location>
</feature>
<feature type="transmembrane region" description="Helical" evidence="8">
    <location>
        <begin position="6"/>
        <end position="27"/>
    </location>
</feature>
<evidence type="ECO:0000256" key="1">
    <source>
        <dbReference type="ARBA" id="ARBA00004141"/>
    </source>
</evidence>
<evidence type="ECO:0000256" key="2">
    <source>
        <dbReference type="ARBA" id="ARBA00006434"/>
    </source>
</evidence>
<keyword evidence="3" id="KW-0813">Transport</keyword>
<sequence>MPEEAMLAGLVSVIGGASVLTVLARRFRRTDDLPSLENWALVDRQLKTVWTWLLLGGTIYTAYTFAAVPGLVYSDGASGFFALPYTVIVCPLAFFLLPRLWAVARQHGYVTVADFVHGRYGSPPLALAVALTGILATMPYLALQLLGVRAVLAVGGLYPRGATSDLIMFGLFAVLTVATYRHGLRTPTALSALKGIAIFCSAVAVTALVLVRLDGPGNMLQRAAHRLAARGASDASLTLAPDQQSAFLTLALGSALALLMYPHVLTAAFAASGTETLRRASVALPAWTGVLGLFGMLGVGALAVGIRPPPGRAEAAVPLLVEHLMSPLLAGLVFGVMTVGALVPAAVMSIAAASLFVRNVYVAYFHPTATPKRQVRVARWLSLTAQLGAVAFVYGARDQAAINLQLLGGVWILQTFPTVTVGLFTRWLHQRALLVGWATGMVTGTGLVVTQGFSSVVPFDLGGHDVEIYTGLAGVLLNVLVAVVLTPTFDRIGVPRGADATALPSRLNLRRSPEKGTSSL</sequence>
<protein>
    <submittedName>
        <fullName evidence="9">Sodium:solute symporter</fullName>
    </submittedName>
</protein>
<evidence type="ECO:0000256" key="7">
    <source>
        <dbReference type="RuleBase" id="RU362091"/>
    </source>
</evidence>
<evidence type="ECO:0000313" key="9">
    <source>
        <dbReference type="EMBL" id="NGO47507.1"/>
    </source>
</evidence>
<dbReference type="PROSITE" id="PS50283">
    <property type="entry name" value="NA_SOLUT_SYMP_3"/>
    <property type="match status" value="1"/>
</dbReference>
<feature type="transmembrane region" description="Helical" evidence="8">
    <location>
        <begin position="166"/>
        <end position="184"/>
    </location>
</feature>
<evidence type="ECO:0000256" key="3">
    <source>
        <dbReference type="ARBA" id="ARBA00022448"/>
    </source>
</evidence>
<dbReference type="InterPro" id="IPR050277">
    <property type="entry name" value="Sodium:Solute_Symporter"/>
</dbReference>
<dbReference type="EMBL" id="JAAKZX010000185">
    <property type="protein sequence ID" value="NGO47507.1"/>
    <property type="molecule type" value="Genomic_DNA"/>
</dbReference>
<proteinExistence type="inferred from homology"/>
<feature type="transmembrane region" description="Helical" evidence="8">
    <location>
        <begin position="402"/>
        <end position="425"/>
    </location>
</feature>
<evidence type="ECO:0000256" key="6">
    <source>
        <dbReference type="ARBA" id="ARBA00023136"/>
    </source>
</evidence>
<evidence type="ECO:0000256" key="5">
    <source>
        <dbReference type="ARBA" id="ARBA00022989"/>
    </source>
</evidence>
<feature type="transmembrane region" description="Helical" evidence="8">
    <location>
        <begin position="48"/>
        <end position="68"/>
    </location>
</feature>
<name>A0ABX0E830_9ACTN</name>
<dbReference type="RefSeq" id="WP_165344026.1">
    <property type="nucleotide sequence ID" value="NZ_JAAKZX010000185.1"/>
</dbReference>
<keyword evidence="10" id="KW-1185">Reference proteome</keyword>
<feature type="transmembrane region" description="Helical" evidence="8">
    <location>
        <begin position="80"/>
        <end position="104"/>
    </location>
</feature>
<gene>
    <name evidence="9" type="ORF">G6048_37285</name>
</gene>
<feature type="transmembrane region" description="Helical" evidence="8">
    <location>
        <begin position="377"/>
        <end position="396"/>
    </location>
</feature>
<feature type="transmembrane region" description="Helical" evidence="8">
    <location>
        <begin position="324"/>
        <end position="357"/>
    </location>
</feature>
<organism evidence="9 10">
    <name type="scientific">Streptomyces ureilyticus</name>
    <dbReference type="NCBI Taxonomy" id="1775131"/>
    <lineage>
        <taxon>Bacteria</taxon>
        <taxon>Bacillati</taxon>
        <taxon>Actinomycetota</taxon>
        <taxon>Actinomycetes</taxon>
        <taxon>Kitasatosporales</taxon>
        <taxon>Streptomycetaceae</taxon>
        <taxon>Streptomyces</taxon>
    </lineage>
</organism>
<dbReference type="Proteomes" id="UP001518140">
    <property type="component" value="Unassembled WGS sequence"/>
</dbReference>
<feature type="transmembrane region" description="Helical" evidence="8">
    <location>
        <begin position="466"/>
        <end position="486"/>
    </location>
</feature>
<dbReference type="PANTHER" id="PTHR48086">
    <property type="entry name" value="SODIUM/PROLINE SYMPORTER-RELATED"/>
    <property type="match status" value="1"/>
</dbReference>
<dbReference type="Gene3D" id="1.20.1730.10">
    <property type="entry name" value="Sodium/glucose cotransporter"/>
    <property type="match status" value="1"/>
</dbReference>
<feature type="transmembrane region" description="Helical" evidence="8">
    <location>
        <begin position="196"/>
        <end position="213"/>
    </location>
</feature>
<comment type="caution">
    <text evidence="9">The sequence shown here is derived from an EMBL/GenBank/DDBJ whole genome shotgun (WGS) entry which is preliminary data.</text>
</comment>
<keyword evidence="6 8" id="KW-0472">Membrane</keyword>
<evidence type="ECO:0000256" key="4">
    <source>
        <dbReference type="ARBA" id="ARBA00022692"/>
    </source>
</evidence>
<feature type="transmembrane region" description="Helical" evidence="8">
    <location>
        <begin position="432"/>
        <end position="454"/>
    </location>
</feature>
<keyword evidence="5 8" id="KW-1133">Transmembrane helix</keyword>